<organism evidence="7 8">
    <name type="scientific">Anabaenopsis elenkinii CCIBt3563</name>
    <dbReference type="NCBI Taxonomy" id="2779889"/>
    <lineage>
        <taxon>Bacteria</taxon>
        <taxon>Bacillati</taxon>
        <taxon>Cyanobacteriota</taxon>
        <taxon>Cyanophyceae</taxon>
        <taxon>Nostocales</taxon>
        <taxon>Nodulariaceae</taxon>
        <taxon>Anabaenopsis</taxon>
    </lineage>
</organism>
<dbReference type="Pfam" id="PF00515">
    <property type="entry name" value="TPR_1"/>
    <property type="match status" value="3"/>
</dbReference>
<gene>
    <name evidence="7" type="ORF">IM676_18170</name>
</gene>
<dbReference type="PANTHER" id="PTHR44943:SF4">
    <property type="entry name" value="TPR REPEAT-CONTAINING PROTEIN MJ0798"/>
    <property type="match status" value="1"/>
</dbReference>
<keyword evidence="5" id="KW-0812">Transmembrane</keyword>
<dbReference type="SMART" id="SM00028">
    <property type="entry name" value="TPR"/>
    <property type="match status" value="10"/>
</dbReference>
<keyword evidence="2 3" id="KW-0802">TPR repeat</keyword>
<dbReference type="PANTHER" id="PTHR44943">
    <property type="entry name" value="CELLULOSE SYNTHASE OPERON PROTEIN C"/>
    <property type="match status" value="1"/>
</dbReference>
<dbReference type="SUPFAM" id="SSF56112">
    <property type="entry name" value="Protein kinase-like (PK-like)"/>
    <property type="match status" value="1"/>
</dbReference>
<feature type="binding site" evidence="4">
    <location>
        <position position="42"/>
    </location>
    <ligand>
        <name>ATP</name>
        <dbReference type="ChEBI" id="CHEBI:30616"/>
    </ligand>
</feature>
<dbReference type="RefSeq" id="WP_200988181.1">
    <property type="nucleotide sequence ID" value="NZ_CP063311.1"/>
</dbReference>
<dbReference type="Pfam" id="PF13432">
    <property type="entry name" value="TPR_16"/>
    <property type="match status" value="2"/>
</dbReference>
<evidence type="ECO:0000256" key="4">
    <source>
        <dbReference type="PROSITE-ProRule" id="PRU10141"/>
    </source>
</evidence>
<dbReference type="PROSITE" id="PS50293">
    <property type="entry name" value="TPR_REGION"/>
    <property type="match status" value="3"/>
</dbReference>
<dbReference type="Proteomes" id="UP000593846">
    <property type="component" value="Chromosome"/>
</dbReference>
<evidence type="ECO:0000256" key="3">
    <source>
        <dbReference type="PROSITE-ProRule" id="PRU00339"/>
    </source>
</evidence>
<dbReference type="Pfam" id="PF00069">
    <property type="entry name" value="Pkinase"/>
    <property type="match status" value="1"/>
</dbReference>
<feature type="repeat" description="TPR" evidence="3">
    <location>
        <begin position="580"/>
        <end position="613"/>
    </location>
</feature>
<keyword evidence="4" id="KW-0067">ATP-binding</keyword>
<dbReference type="InterPro" id="IPR000719">
    <property type="entry name" value="Prot_kinase_dom"/>
</dbReference>
<keyword evidence="8" id="KW-1185">Reference proteome</keyword>
<feature type="domain" description="Protein kinase" evidence="6">
    <location>
        <begin position="10"/>
        <end position="273"/>
    </location>
</feature>
<evidence type="ECO:0000256" key="1">
    <source>
        <dbReference type="ARBA" id="ARBA00022737"/>
    </source>
</evidence>
<dbReference type="InterPro" id="IPR051685">
    <property type="entry name" value="Ycf3/AcsC/BcsC/TPR_MFPF"/>
</dbReference>
<feature type="repeat" description="TPR" evidence="3">
    <location>
        <begin position="478"/>
        <end position="511"/>
    </location>
</feature>
<feature type="repeat" description="TPR" evidence="3">
    <location>
        <begin position="376"/>
        <end position="409"/>
    </location>
</feature>
<dbReference type="PROSITE" id="PS50005">
    <property type="entry name" value="TPR"/>
    <property type="match status" value="10"/>
</dbReference>
<feature type="repeat" description="TPR" evidence="3">
    <location>
        <begin position="648"/>
        <end position="681"/>
    </location>
</feature>
<dbReference type="InterPro" id="IPR017441">
    <property type="entry name" value="Protein_kinase_ATP_BS"/>
</dbReference>
<dbReference type="PROSITE" id="PS50011">
    <property type="entry name" value="PROTEIN_KINASE_DOM"/>
    <property type="match status" value="1"/>
</dbReference>
<protein>
    <submittedName>
        <fullName evidence="7">Tetratricopeptide repeat protein</fullName>
    </submittedName>
</protein>
<dbReference type="Pfam" id="PF13414">
    <property type="entry name" value="TPR_11"/>
    <property type="match status" value="1"/>
</dbReference>
<keyword evidence="5" id="KW-1133">Transmembrane helix</keyword>
<dbReference type="SUPFAM" id="SSF48452">
    <property type="entry name" value="TPR-like"/>
    <property type="match status" value="1"/>
</dbReference>
<dbReference type="EMBL" id="CP063311">
    <property type="protein sequence ID" value="QOV22557.1"/>
    <property type="molecule type" value="Genomic_DNA"/>
</dbReference>
<evidence type="ECO:0000313" key="7">
    <source>
        <dbReference type="EMBL" id="QOV22557.1"/>
    </source>
</evidence>
<name>A0A7S6RFJ3_9CYAN</name>
<keyword evidence="5" id="KW-0472">Membrane</keyword>
<keyword evidence="1" id="KW-0677">Repeat</keyword>
<feature type="repeat" description="TPR" evidence="3">
    <location>
        <begin position="614"/>
        <end position="647"/>
    </location>
</feature>
<dbReference type="InterPro" id="IPR011990">
    <property type="entry name" value="TPR-like_helical_dom_sf"/>
</dbReference>
<dbReference type="CDD" id="cd14014">
    <property type="entry name" value="STKc_PknB_like"/>
    <property type="match status" value="1"/>
</dbReference>
<dbReference type="KEGG" id="aee:IM676_18170"/>
<dbReference type="InterPro" id="IPR019734">
    <property type="entry name" value="TPR_rpt"/>
</dbReference>
<keyword evidence="4" id="KW-0547">Nucleotide-binding</keyword>
<evidence type="ECO:0000259" key="6">
    <source>
        <dbReference type="PROSITE" id="PS50011"/>
    </source>
</evidence>
<feature type="repeat" description="TPR" evidence="3">
    <location>
        <begin position="512"/>
        <end position="545"/>
    </location>
</feature>
<feature type="repeat" description="TPR" evidence="3">
    <location>
        <begin position="342"/>
        <end position="375"/>
    </location>
</feature>
<evidence type="ECO:0000256" key="2">
    <source>
        <dbReference type="ARBA" id="ARBA00022803"/>
    </source>
</evidence>
<dbReference type="GO" id="GO:0004672">
    <property type="term" value="F:protein kinase activity"/>
    <property type="evidence" value="ECO:0007669"/>
    <property type="project" value="InterPro"/>
</dbReference>
<dbReference type="Gene3D" id="1.25.40.10">
    <property type="entry name" value="Tetratricopeptide repeat domain"/>
    <property type="match status" value="5"/>
</dbReference>
<accession>A0A7S6RFJ3</accession>
<dbReference type="SUPFAM" id="SSF48439">
    <property type="entry name" value="Protein prenylyltransferase"/>
    <property type="match status" value="1"/>
</dbReference>
<feature type="repeat" description="TPR" evidence="3">
    <location>
        <begin position="444"/>
        <end position="477"/>
    </location>
</feature>
<proteinExistence type="predicted"/>
<feature type="repeat" description="TPR" evidence="3">
    <location>
        <begin position="410"/>
        <end position="443"/>
    </location>
</feature>
<reference evidence="8" key="1">
    <citation type="submission" date="2020-10" db="EMBL/GenBank/DDBJ databases">
        <title>Genome-based taxonomic classification of the species Anabaenopsis elenkinii.</title>
        <authorList>
            <person name="Delbaje E."/>
            <person name="Andreote A.P.D."/>
            <person name="Pellegrinetti T.A."/>
            <person name="Cruz R.B."/>
            <person name="Branco L.H.Z."/>
            <person name="Fiore M.F."/>
        </authorList>
    </citation>
    <scope>NUCLEOTIDE SEQUENCE [LARGE SCALE GENOMIC DNA]</scope>
    <source>
        <strain evidence="8">CCIBt3563</strain>
    </source>
</reference>
<dbReference type="InterPro" id="IPR011009">
    <property type="entry name" value="Kinase-like_dom_sf"/>
</dbReference>
<evidence type="ECO:0000256" key="5">
    <source>
        <dbReference type="SAM" id="Phobius"/>
    </source>
</evidence>
<feature type="transmembrane region" description="Helical" evidence="5">
    <location>
        <begin position="316"/>
        <end position="337"/>
    </location>
</feature>
<sequence>MQGNRLVGRYQIINQLGGGGFGETFVACDTHLPGLPQCVVKKLQPQATDPVTLEMARRLFDTEAQVLYKLGVHEQIPQLLAYFEENAQFYLVQEFIAGHDLSQELTPGKVFGEPEVISLVQEILSILKFVHQQQVIHRDVNPHNLLRRQADGKLVLIDFGAVKQITTQVVNPKGQTKTTIAIGTPGYLPGEQAQGTPKFNSDIYAVGIIAIQALTGLSPDQLEFDLNSNEIIWQHHTTVSPGFAEFIDQMVRYDFRQRYPSASVALQKLQELIQPSSRTLVLSPALPVNADLSLKPDQPWQNWQFNNYKKQVLIKLWLGICLMALGGMVSVFIINTLNAHNAIALSQQATTLFELQRYEEALAAYQEAVKINPDFVPGWNGQGRTLWELKDYNAALSAYDQAIQIQPDYLEAWIGRGLVLRSLKRYPEAIAAFDKALQLDHNHQDVWHLKGEVFSNLQEYNNAVAAYKQAIELRPNAYKSLYGQGLALHKLKQYEQAITAYETAIDVKPDYGEAWYGLGNSLFNLNRFEYALQAYDKALEYRPNFYPAWFSRSNILMTLRRYPQAIASLNQAVKHNPHDSQAWYLRGWALHQSQRYQEAIESYQKALAIKRNDYQAWYNLGNAQYILQQYQEAIASYDQALRYQANHAESWYSRGNALFNLQKYQEAMDSYEQAIKYHPNYQQAINARHQSQQRQLSWEKSGPITVPTLPISQE</sequence>
<dbReference type="AlphaFoldDB" id="A0A7S6RFJ3"/>
<evidence type="ECO:0000313" key="8">
    <source>
        <dbReference type="Proteomes" id="UP000593846"/>
    </source>
</evidence>
<dbReference type="Gene3D" id="1.10.510.10">
    <property type="entry name" value="Transferase(Phosphotransferase) domain 1"/>
    <property type="match status" value="1"/>
</dbReference>
<dbReference type="GO" id="GO:0005524">
    <property type="term" value="F:ATP binding"/>
    <property type="evidence" value="ECO:0007669"/>
    <property type="project" value="UniProtKB-UniRule"/>
</dbReference>
<feature type="repeat" description="TPR" evidence="3">
    <location>
        <begin position="546"/>
        <end position="579"/>
    </location>
</feature>
<dbReference type="PROSITE" id="PS00107">
    <property type="entry name" value="PROTEIN_KINASE_ATP"/>
    <property type="match status" value="1"/>
</dbReference>
<dbReference type="Pfam" id="PF13181">
    <property type="entry name" value="TPR_8"/>
    <property type="match status" value="1"/>
</dbReference>